<dbReference type="EMBL" id="GGEC01001110">
    <property type="protein sequence ID" value="MBW81593.1"/>
    <property type="molecule type" value="Transcribed_RNA"/>
</dbReference>
<proteinExistence type="predicted"/>
<protein>
    <submittedName>
        <fullName evidence="1">Uncharacterized protein</fullName>
    </submittedName>
</protein>
<organism evidence="1">
    <name type="scientific">Rhizophora mucronata</name>
    <name type="common">Asiatic mangrove</name>
    <dbReference type="NCBI Taxonomy" id="61149"/>
    <lineage>
        <taxon>Eukaryota</taxon>
        <taxon>Viridiplantae</taxon>
        <taxon>Streptophyta</taxon>
        <taxon>Embryophyta</taxon>
        <taxon>Tracheophyta</taxon>
        <taxon>Spermatophyta</taxon>
        <taxon>Magnoliopsida</taxon>
        <taxon>eudicotyledons</taxon>
        <taxon>Gunneridae</taxon>
        <taxon>Pentapetalae</taxon>
        <taxon>rosids</taxon>
        <taxon>fabids</taxon>
        <taxon>Malpighiales</taxon>
        <taxon>Rhizophoraceae</taxon>
        <taxon>Rhizophora</taxon>
    </lineage>
</organism>
<name>A0A2P2IK67_RHIMU</name>
<dbReference type="AlphaFoldDB" id="A0A2P2IK67"/>
<reference evidence="1" key="1">
    <citation type="submission" date="2018-02" db="EMBL/GenBank/DDBJ databases">
        <title>Rhizophora mucronata_Transcriptome.</title>
        <authorList>
            <person name="Meera S.P."/>
            <person name="Sreeshan A."/>
            <person name="Augustine A."/>
        </authorList>
    </citation>
    <scope>NUCLEOTIDE SEQUENCE</scope>
    <source>
        <tissue evidence="1">Leaf</tissue>
    </source>
</reference>
<accession>A0A2P2IK67</accession>
<sequence length="16" mass="1903">MDQLQSNVIQHITKTF</sequence>
<evidence type="ECO:0000313" key="1">
    <source>
        <dbReference type="EMBL" id="MBW81593.1"/>
    </source>
</evidence>